<dbReference type="RefSeq" id="WP_079689384.1">
    <property type="nucleotide sequence ID" value="NZ_FUZU01000004.1"/>
</dbReference>
<dbReference type="InterPro" id="IPR022298">
    <property type="entry name" value="Conjug_transposon_TraN"/>
</dbReference>
<dbReference type="Proteomes" id="UP000190961">
    <property type="component" value="Unassembled WGS sequence"/>
</dbReference>
<organism evidence="1 2">
    <name type="scientific">Ohtaekwangia koreensis</name>
    <dbReference type="NCBI Taxonomy" id="688867"/>
    <lineage>
        <taxon>Bacteria</taxon>
        <taxon>Pseudomonadati</taxon>
        <taxon>Bacteroidota</taxon>
        <taxon>Cytophagia</taxon>
        <taxon>Cytophagales</taxon>
        <taxon>Fulvivirgaceae</taxon>
        <taxon>Ohtaekwangia</taxon>
    </lineage>
</organism>
<dbReference type="EMBL" id="FUZU01000004">
    <property type="protein sequence ID" value="SKC85183.1"/>
    <property type="molecule type" value="Genomic_DNA"/>
</dbReference>
<dbReference type="Pfam" id="PF13595">
    <property type="entry name" value="DUF4138"/>
    <property type="match status" value="1"/>
</dbReference>
<dbReference type="OrthoDB" id="1038500at2"/>
<gene>
    <name evidence="1" type="ORF">SAMN05660236_4849</name>
</gene>
<proteinExistence type="predicted"/>
<name>A0A1T5MAR3_9BACT</name>
<dbReference type="NCBIfam" id="TIGR03780">
    <property type="entry name" value="Bac_Flav_CT_N"/>
    <property type="match status" value="1"/>
</dbReference>
<evidence type="ECO:0000313" key="1">
    <source>
        <dbReference type="EMBL" id="SKC85183.1"/>
    </source>
</evidence>
<dbReference type="STRING" id="688867.SAMN05660236_4849"/>
<accession>A0A1T5MAR3</accession>
<dbReference type="AlphaFoldDB" id="A0A1T5MAR3"/>
<evidence type="ECO:0000313" key="2">
    <source>
        <dbReference type="Proteomes" id="UP000190961"/>
    </source>
</evidence>
<reference evidence="1 2" key="1">
    <citation type="submission" date="2017-02" db="EMBL/GenBank/DDBJ databases">
        <authorList>
            <person name="Peterson S.W."/>
        </authorList>
    </citation>
    <scope>NUCLEOTIDE SEQUENCE [LARGE SCALE GENOMIC DNA]</scope>
    <source>
        <strain evidence="1 2">DSM 25262</strain>
    </source>
</reference>
<protein>
    <submittedName>
        <fullName evidence="1">Bacteroides conjugative transposon TraN protein</fullName>
    </submittedName>
</protein>
<sequence length="282" mass="31676">MIYFLNNIYIRTILGGFFALLAVNVNSQPSIESQNIEVTFNKTSSIIFPTGITSVDRGSRDVLAQKAKGVNNVLQLKAGKVNFKETNLTVITTDGKLHHFLVRYADHPRSLTTQVHHAGISENREARVLIQAELTSDEMQGIAEDILDSPERRPVKYTSHSGMKLSLQGIYIQENVMFYHLRISNKSSIPFHTDMLRFYVKDRQKVKRTASQEVSEELLSQYGNAAEVKGKTTQDVVIALGKFTIPDAKILAIELMEKKGGRHLKLTIRNRTIVRAQPIPSA</sequence>
<keyword evidence="2" id="KW-1185">Reference proteome</keyword>